<proteinExistence type="predicted"/>
<dbReference type="Pfam" id="PF09861">
    <property type="entry name" value="Lar_N"/>
    <property type="match status" value="1"/>
</dbReference>
<sequence length="399" mass="42458">MPETTELIVGSQSWTLTVPGDRAVTVRRADVTAPAGSPQQLVQHALEKPFNFEPLRRALTPDDRVVIVIDPRLPHLTEMLAEVLRHVGSAGIAPAAITVVSPPNAPQTWIDELPDEFADVTAETHDPATEPKLMYVATTNSGRRVYLNRSVAEADFTIVLAGRRYDPHVGYAGAETALFPALSNEETRAAFLGEFTSSAPTGNRETEAAEVVWLLGTPFLIQVIEGAGDTIQDVVAGLFDSGVEGIRRQDARWRGAIEEEVDTVIASVSGEPGNVTFSDLAKAAATAARAVKKGGRIALLTTAAPDLGPGAELLRKLDGPAGAKKFLAREKPEDWAAASLWVYAAKSASLFLASGYPDAVAEELFATPIRTQSEAQRLIDTGGTVLLIPDAHKAMITVG</sequence>
<dbReference type="Gene3D" id="3.40.50.11440">
    <property type="match status" value="1"/>
</dbReference>
<keyword evidence="3" id="KW-1185">Reference proteome</keyword>
<gene>
    <name evidence="2" type="ORF">J8F10_22145</name>
</gene>
<dbReference type="Proteomes" id="UP000676565">
    <property type="component" value="Unassembled WGS sequence"/>
</dbReference>
<dbReference type="RefSeq" id="WP_210657522.1">
    <property type="nucleotide sequence ID" value="NZ_JAGKQQ010000001.1"/>
</dbReference>
<dbReference type="InterPro" id="IPR048068">
    <property type="entry name" value="LarA-like"/>
</dbReference>
<dbReference type="InterPro" id="IPR018657">
    <property type="entry name" value="LarA-like_N"/>
</dbReference>
<evidence type="ECO:0000313" key="3">
    <source>
        <dbReference type="Proteomes" id="UP000676565"/>
    </source>
</evidence>
<dbReference type="Gene3D" id="3.90.226.30">
    <property type="match status" value="1"/>
</dbReference>
<feature type="domain" description="LarA-like N-terminal" evidence="1">
    <location>
        <begin position="10"/>
        <end position="187"/>
    </location>
</feature>
<protein>
    <submittedName>
        <fullName evidence="2">DUF2088 domain-containing protein</fullName>
    </submittedName>
</protein>
<dbReference type="PANTHER" id="PTHR33171">
    <property type="entry name" value="LAR_N DOMAIN-CONTAINING PROTEIN"/>
    <property type="match status" value="1"/>
</dbReference>
<reference evidence="2 3" key="1">
    <citation type="submission" date="2021-04" db="EMBL/GenBank/DDBJ databases">
        <authorList>
            <person name="Ivanova A."/>
        </authorList>
    </citation>
    <scope>NUCLEOTIDE SEQUENCE [LARGE SCALE GENOMIC DNA]</scope>
    <source>
        <strain evidence="2 3">G18</strain>
    </source>
</reference>
<accession>A0ABS5BXJ5</accession>
<evidence type="ECO:0000259" key="1">
    <source>
        <dbReference type="Pfam" id="PF09861"/>
    </source>
</evidence>
<evidence type="ECO:0000313" key="2">
    <source>
        <dbReference type="EMBL" id="MBP3957965.1"/>
    </source>
</evidence>
<dbReference type="EMBL" id="JAGKQQ010000001">
    <property type="protein sequence ID" value="MBP3957965.1"/>
    <property type="molecule type" value="Genomic_DNA"/>
</dbReference>
<comment type="caution">
    <text evidence="2">The sequence shown here is derived from an EMBL/GenBank/DDBJ whole genome shotgun (WGS) entry which is preliminary data.</text>
</comment>
<organism evidence="2 3">
    <name type="scientific">Gemmata palustris</name>
    <dbReference type="NCBI Taxonomy" id="2822762"/>
    <lineage>
        <taxon>Bacteria</taxon>
        <taxon>Pseudomonadati</taxon>
        <taxon>Planctomycetota</taxon>
        <taxon>Planctomycetia</taxon>
        <taxon>Gemmatales</taxon>
        <taxon>Gemmataceae</taxon>
        <taxon>Gemmata</taxon>
    </lineage>
</organism>
<name>A0ABS5BXJ5_9BACT</name>
<dbReference type="InterPro" id="IPR043166">
    <property type="entry name" value="LarA-like_C"/>
</dbReference>
<dbReference type="PANTHER" id="PTHR33171:SF17">
    <property type="entry name" value="LARA-LIKE N-TERMINAL DOMAIN-CONTAINING PROTEIN"/>
    <property type="match status" value="1"/>
</dbReference>